<organism evidence="5 6">
    <name type="scientific">Marinobacter daqiaonensis</name>
    <dbReference type="NCBI Taxonomy" id="650891"/>
    <lineage>
        <taxon>Bacteria</taxon>
        <taxon>Pseudomonadati</taxon>
        <taxon>Pseudomonadota</taxon>
        <taxon>Gammaproteobacteria</taxon>
        <taxon>Pseudomonadales</taxon>
        <taxon>Marinobacteraceae</taxon>
        <taxon>Marinobacter</taxon>
    </lineage>
</organism>
<keyword evidence="5" id="KW-0808">Transferase</keyword>
<evidence type="ECO:0000259" key="4">
    <source>
        <dbReference type="Pfam" id="PF06094"/>
    </source>
</evidence>
<dbReference type="RefSeq" id="WP_092010073.1">
    <property type="nucleotide sequence ID" value="NZ_FOYW01000001.1"/>
</dbReference>
<reference evidence="5 6" key="1">
    <citation type="submission" date="2016-10" db="EMBL/GenBank/DDBJ databases">
        <authorList>
            <person name="de Groot N.N."/>
        </authorList>
    </citation>
    <scope>NUCLEOTIDE SEQUENCE [LARGE SCALE GENOMIC DNA]</scope>
    <source>
        <strain evidence="5 6">CGMCC 1.9167</strain>
    </source>
</reference>
<dbReference type="GO" id="GO:0061929">
    <property type="term" value="F:gamma-glutamylaminecyclotransferase activity"/>
    <property type="evidence" value="ECO:0007669"/>
    <property type="project" value="InterPro"/>
</dbReference>
<evidence type="ECO:0000256" key="1">
    <source>
        <dbReference type="ARBA" id="ARBA00008861"/>
    </source>
</evidence>
<dbReference type="InterPro" id="IPR013024">
    <property type="entry name" value="GGCT-like"/>
</dbReference>
<protein>
    <recommendedName>
        <fullName evidence="3">Gamma-glutamylcyclotransferase family protein</fullName>
    </recommendedName>
</protein>
<dbReference type="Proteomes" id="UP000198644">
    <property type="component" value="Unassembled WGS sequence"/>
</dbReference>
<evidence type="ECO:0000313" key="6">
    <source>
        <dbReference type="Proteomes" id="UP000198644"/>
    </source>
</evidence>
<dbReference type="InterPro" id="IPR039126">
    <property type="entry name" value="GGACT"/>
</dbReference>
<dbReference type="PANTHER" id="PTHR12510:SF4">
    <property type="entry name" value="GAMMA-GLUTAMYLAMINECYCLOTRANSFERASE"/>
    <property type="match status" value="1"/>
</dbReference>
<dbReference type="SUPFAM" id="SSF110857">
    <property type="entry name" value="Gamma-glutamyl cyclotransferase-like"/>
    <property type="match status" value="1"/>
</dbReference>
<name>A0A1I6HNF9_9GAMM</name>
<dbReference type="EMBL" id="FOYW01000001">
    <property type="protein sequence ID" value="SFR55976.1"/>
    <property type="molecule type" value="Genomic_DNA"/>
</dbReference>
<dbReference type="GO" id="GO:0016740">
    <property type="term" value="F:transferase activity"/>
    <property type="evidence" value="ECO:0007669"/>
    <property type="project" value="UniProtKB-KW"/>
</dbReference>
<proteinExistence type="inferred from homology"/>
<feature type="active site" description="Proton acceptor" evidence="2">
    <location>
        <position position="77"/>
    </location>
</feature>
<keyword evidence="6" id="KW-1185">Reference proteome</keyword>
<gene>
    <name evidence="5" type="ORF">SAMN05216203_1375</name>
</gene>
<evidence type="ECO:0000313" key="5">
    <source>
        <dbReference type="EMBL" id="SFR55976.1"/>
    </source>
</evidence>
<feature type="domain" description="Gamma-glutamylcyclotransferase AIG2-like" evidence="4">
    <location>
        <begin position="9"/>
        <end position="120"/>
    </location>
</feature>
<dbReference type="InterPro" id="IPR036568">
    <property type="entry name" value="GGCT-like_sf"/>
</dbReference>
<dbReference type="Gene3D" id="3.10.490.10">
    <property type="entry name" value="Gamma-glutamyl cyclotransferase-like"/>
    <property type="match status" value="1"/>
</dbReference>
<dbReference type="Pfam" id="PF06094">
    <property type="entry name" value="GGACT"/>
    <property type="match status" value="1"/>
</dbReference>
<dbReference type="PANTHER" id="PTHR12510">
    <property type="entry name" value="TROPONIN C-AKIN-1 PROTEIN"/>
    <property type="match status" value="1"/>
</dbReference>
<dbReference type="AlphaFoldDB" id="A0A1I6HNF9"/>
<comment type="similarity">
    <text evidence="1 3">Belongs to the gamma-glutamylcyclotransferase family.</text>
</comment>
<dbReference type="GO" id="GO:0005829">
    <property type="term" value="C:cytosol"/>
    <property type="evidence" value="ECO:0007669"/>
    <property type="project" value="TreeGrafter"/>
</dbReference>
<dbReference type="CDD" id="cd06661">
    <property type="entry name" value="GGCT_like"/>
    <property type="match status" value="1"/>
</dbReference>
<evidence type="ECO:0000256" key="2">
    <source>
        <dbReference type="PIRSR" id="PIRSR639126-1"/>
    </source>
</evidence>
<sequence length="123" mass="14065">MSFPPSQTVAVYGTLKRGQTNHALLADSRYLGRDRLEGVALYHLGGYPGAVEEHSGSVAVEVYEVSARTLRSLDRLEDFDPENRRQSLFLRKERKTRFGATWVYLYNRPVSHKRRLSGNWPPS</sequence>
<dbReference type="InterPro" id="IPR009288">
    <property type="entry name" value="AIG2-like_dom"/>
</dbReference>
<evidence type="ECO:0000256" key="3">
    <source>
        <dbReference type="RuleBase" id="RU367036"/>
    </source>
</evidence>
<accession>A0A1I6HNF9</accession>
<dbReference type="OrthoDB" id="482277at2"/>